<dbReference type="InterPro" id="IPR001841">
    <property type="entry name" value="Znf_RING"/>
</dbReference>
<evidence type="ECO:0000256" key="1">
    <source>
        <dbReference type="ARBA" id="ARBA00022723"/>
    </source>
</evidence>
<keyword evidence="2 4" id="KW-0863">Zinc-finger</keyword>
<evidence type="ECO:0000256" key="2">
    <source>
        <dbReference type="ARBA" id="ARBA00022771"/>
    </source>
</evidence>
<feature type="transmembrane region" description="Helical" evidence="5">
    <location>
        <begin position="33"/>
        <end position="55"/>
    </location>
</feature>
<keyword evidence="5" id="KW-1133">Transmembrane helix</keyword>
<protein>
    <recommendedName>
        <fullName evidence="6">RING-type domain-containing protein</fullName>
    </recommendedName>
</protein>
<evidence type="ECO:0000313" key="8">
    <source>
        <dbReference type="Proteomes" id="UP001632038"/>
    </source>
</evidence>
<keyword evidence="5" id="KW-0472">Membrane</keyword>
<dbReference type="PROSITE" id="PS50089">
    <property type="entry name" value="ZF_RING_2"/>
    <property type="match status" value="1"/>
</dbReference>
<dbReference type="PANTHER" id="PTHR46858">
    <property type="entry name" value="OS05G0521000 PROTEIN"/>
    <property type="match status" value="1"/>
</dbReference>
<keyword evidence="1" id="KW-0479">Metal-binding</keyword>
<evidence type="ECO:0000256" key="5">
    <source>
        <dbReference type="SAM" id="Phobius"/>
    </source>
</evidence>
<dbReference type="Proteomes" id="UP001632038">
    <property type="component" value="Unassembled WGS sequence"/>
</dbReference>
<feature type="domain" description="RING-type" evidence="6">
    <location>
        <begin position="110"/>
        <end position="150"/>
    </location>
</feature>
<dbReference type="EMBL" id="JAVIJP010000029">
    <property type="protein sequence ID" value="KAL3633968.1"/>
    <property type="molecule type" value="Genomic_DNA"/>
</dbReference>
<gene>
    <name evidence="7" type="ORF">CASFOL_022730</name>
</gene>
<sequence>MASTANPEKVNQFAVTIALLKSNDSLVEFVMRYSFYAALFAIFLMIIALIVKLMWHCDGDEGESARPSESTRLLSSKGQDVVVTIYGTNENGSESDKSSSSDDWYDGKICVICYDEPRNCFFIPCGHCVACINCAHRIKNEECKSCPICRGIIDKVRKLHIL</sequence>
<keyword evidence="3" id="KW-0862">Zinc</keyword>
<evidence type="ECO:0000313" key="7">
    <source>
        <dbReference type="EMBL" id="KAL3633968.1"/>
    </source>
</evidence>
<dbReference type="GO" id="GO:0008270">
    <property type="term" value="F:zinc ion binding"/>
    <property type="evidence" value="ECO:0007669"/>
    <property type="project" value="UniProtKB-KW"/>
</dbReference>
<dbReference type="AlphaFoldDB" id="A0ABD3CVC3"/>
<name>A0ABD3CVC3_9LAMI</name>
<dbReference type="InterPro" id="IPR013083">
    <property type="entry name" value="Znf_RING/FYVE/PHD"/>
</dbReference>
<evidence type="ECO:0000256" key="3">
    <source>
        <dbReference type="ARBA" id="ARBA00022833"/>
    </source>
</evidence>
<dbReference type="Gene3D" id="3.30.40.10">
    <property type="entry name" value="Zinc/RING finger domain, C3HC4 (zinc finger)"/>
    <property type="match status" value="1"/>
</dbReference>
<proteinExistence type="predicted"/>
<organism evidence="7 8">
    <name type="scientific">Castilleja foliolosa</name>
    <dbReference type="NCBI Taxonomy" id="1961234"/>
    <lineage>
        <taxon>Eukaryota</taxon>
        <taxon>Viridiplantae</taxon>
        <taxon>Streptophyta</taxon>
        <taxon>Embryophyta</taxon>
        <taxon>Tracheophyta</taxon>
        <taxon>Spermatophyta</taxon>
        <taxon>Magnoliopsida</taxon>
        <taxon>eudicotyledons</taxon>
        <taxon>Gunneridae</taxon>
        <taxon>Pentapetalae</taxon>
        <taxon>asterids</taxon>
        <taxon>lamiids</taxon>
        <taxon>Lamiales</taxon>
        <taxon>Orobanchaceae</taxon>
        <taxon>Pedicularideae</taxon>
        <taxon>Castillejinae</taxon>
        <taxon>Castilleja</taxon>
    </lineage>
</organism>
<keyword evidence="5" id="KW-0812">Transmembrane</keyword>
<comment type="caution">
    <text evidence="7">The sequence shown here is derived from an EMBL/GenBank/DDBJ whole genome shotgun (WGS) entry which is preliminary data.</text>
</comment>
<dbReference type="SUPFAM" id="SSF57850">
    <property type="entry name" value="RING/U-box"/>
    <property type="match status" value="1"/>
</dbReference>
<evidence type="ECO:0000256" key="4">
    <source>
        <dbReference type="PROSITE-ProRule" id="PRU00175"/>
    </source>
</evidence>
<accession>A0ABD3CVC3</accession>
<keyword evidence="8" id="KW-1185">Reference proteome</keyword>
<evidence type="ECO:0000259" key="6">
    <source>
        <dbReference type="PROSITE" id="PS50089"/>
    </source>
</evidence>
<dbReference type="PANTHER" id="PTHR46858:SF6">
    <property type="entry name" value="LIGASE, PUTATIVE-RELATED"/>
    <property type="match status" value="1"/>
</dbReference>
<reference evidence="8" key="1">
    <citation type="journal article" date="2024" name="IScience">
        <title>Strigolactones Initiate the Formation of Haustorium-like Structures in Castilleja.</title>
        <authorList>
            <person name="Buerger M."/>
            <person name="Peterson D."/>
            <person name="Chory J."/>
        </authorList>
    </citation>
    <scope>NUCLEOTIDE SEQUENCE [LARGE SCALE GENOMIC DNA]</scope>
</reference>
<dbReference type="Pfam" id="PF13920">
    <property type="entry name" value="zf-C3HC4_3"/>
    <property type="match status" value="1"/>
</dbReference>